<keyword evidence="3 12" id="KW-0813">Transport</keyword>
<feature type="domain" description="Helicase ATP-binding" evidence="13">
    <location>
        <begin position="74"/>
        <end position="238"/>
    </location>
</feature>
<keyword evidence="11 12" id="KW-0472">Membrane</keyword>
<dbReference type="Pfam" id="PF07517">
    <property type="entry name" value="SecA_DEAD"/>
    <property type="match status" value="1"/>
</dbReference>
<dbReference type="Gene3D" id="3.40.50.300">
    <property type="entry name" value="P-loop containing nucleotide triphosphate hydrolases"/>
    <property type="match status" value="2"/>
</dbReference>
<dbReference type="Gene3D" id="3.90.1440.10">
    <property type="entry name" value="SecA, preprotein cross-linking domain"/>
    <property type="match status" value="1"/>
</dbReference>
<evidence type="ECO:0000256" key="11">
    <source>
        <dbReference type="ARBA" id="ARBA00023136"/>
    </source>
</evidence>
<dbReference type="PROSITE" id="PS51196">
    <property type="entry name" value="SECA_MOTOR_DEAD"/>
    <property type="match status" value="1"/>
</dbReference>
<keyword evidence="4 12" id="KW-1003">Cell membrane</keyword>
<protein>
    <recommendedName>
        <fullName evidence="12">Protein translocase subunit SecA</fullName>
        <ecNumber evidence="12">7.4.2.8</ecNumber>
    </recommendedName>
</protein>
<evidence type="ECO:0000256" key="6">
    <source>
        <dbReference type="ARBA" id="ARBA00022741"/>
    </source>
</evidence>
<dbReference type="RefSeq" id="WP_154576541.1">
    <property type="nucleotide sequence ID" value="NZ_VUMO01000008.1"/>
</dbReference>
<dbReference type="EC" id="7.4.2.8" evidence="12"/>
<dbReference type="InterPro" id="IPR036266">
    <property type="entry name" value="SecA_Wing/Scaffold_sf"/>
</dbReference>
<feature type="domain" description="SecA family profile" evidence="15">
    <location>
        <begin position="1"/>
        <end position="561"/>
    </location>
</feature>
<dbReference type="PROSITE" id="PS51194">
    <property type="entry name" value="HELICASE_CTER"/>
    <property type="match status" value="1"/>
</dbReference>
<evidence type="ECO:0000256" key="7">
    <source>
        <dbReference type="ARBA" id="ARBA00022840"/>
    </source>
</evidence>
<evidence type="ECO:0000256" key="8">
    <source>
        <dbReference type="ARBA" id="ARBA00022927"/>
    </source>
</evidence>
<dbReference type="GO" id="GO:0006605">
    <property type="term" value="P:protein targeting"/>
    <property type="evidence" value="ECO:0007669"/>
    <property type="project" value="UniProtKB-UniRule"/>
</dbReference>
<evidence type="ECO:0000256" key="10">
    <source>
        <dbReference type="ARBA" id="ARBA00023010"/>
    </source>
</evidence>
<dbReference type="EMBL" id="VUMO01000008">
    <property type="protein sequence ID" value="MSS20163.1"/>
    <property type="molecule type" value="Genomic_DNA"/>
</dbReference>
<evidence type="ECO:0000256" key="2">
    <source>
        <dbReference type="ARBA" id="ARBA00007650"/>
    </source>
</evidence>
<evidence type="ECO:0000256" key="4">
    <source>
        <dbReference type="ARBA" id="ARBA00022475"/>
    </source>
</evidence>
<dbReference type="GO" id="GO:0005524">
    <property type="term" value="F:ATP binding"/>
    <property type="evidence" value="ECO:0007669"/>
    <property type="project" value="UniProtKB-UniRule"/>
</dbReference>
<accession>A0A7X2NGS0</accession>
<proteinExistence type="inferred from homology"/>
<dbReference type="Gene3D" id="1.10.3060.10">
    <property type="entry name" value="Helical scaffold and wing domains of SecA"/>
    <property type="match status" value="1"/>
</dbReference>
<feature type="binding site" evidence="12">
    <location>
        <position position="483"/>
    </location>
    <ligand>
        <name>ATP</name>
        <dbReference type="ChEBI" id="CHEBI:30616"/>
    </ligand>
</feature>
<keyword evidence="5 12" id="KW-0963">Cytoplasm</keyword>
<keyword evidence="6 12" id="KW-0547">Nucleotide-binding</keyword>
<keyword evidence="10 12" id="KW-0811">Translocation</keyword>
<dbReference type="InterPro" id="IPR014001">
    <property type="entry name" value="Helicase_ATP-bd"/>
</dbReference>
<evidence type="ECO:0000256" key="12">
    <source>
        <dbReference type="HAMAP-Rule" id="MF_01382"/>
    </source>
</evidence>
<dbReference type="PRINTS" id="PR00906">
    <property type="entry name" value="SECA"/>
</dbReference>
<dbReference type="GO" id="GO:0008564">
    <property type="term" value="F:protein-exporting ATPase activity"/>
    <property type="evidence" value="ECO:0007669"/>
    <property type="project" value="UniProtKB-EC"/>
</dbReference>
<evidence type="ECO:0000256" key="5">
    <source>
        <dbReference type="ARBA" id="ARBA00022490"/>
    </source>
</evidence>
<dbReference type="InterPro" id="IPR027417">
    <property type="entry name" value="P-loop_NTPase"/>
</dbReference>
<evidence type="ECO:0000256" key="1">
    <source>
        <dbReference type="ARBA" id="ARBA00004170"/>
    </source>
</evidence>
<dbReference type="Pfam" id="PF07516">
    <property type="entry name" value="SecA_SW"/>
    <property type="match status" value="1"/>
</dbReference>
<feature type="binding site" evidence="12">
    <location>
        <begin position="90"/>
        <end position="94"/>
    </location>
    <ligand>
        <name>ATP</name>
        <dbReference type="ChEBI" id="CHEBI:30616"/>
    </ligand>
</feature>
<sequence>MADRRLNNLLKKVKAQGVAMRALNDAQLQAETPKLKAQLKNGKTLEQILPEAYAAICEADRRVLGKYPYDVQIYGAIAMDLGALAEMNTGEGKTLTATMPLYLNALTGKSTILVTANEYLAYRDAEEMRPVFAFMGLDQRAGVSQTPGEFLTNDQKRENYKADILYTTHSVLAFDYLLNNLVMRAEDRFLRDFYFIIIDEADSVLLDGAQMPLVISGAPRVQSNLYQMADFFVSTLKADLDYETEDKAVWLTERGVKYAERFFGIRGFYAREHFELNRHVTLALRAHVLFERQNDYMVSDQDEIVLLDNSTGRSLPGMKLRGGEHQALEQKEHVPLTQEQRSVASITYQNLFLMFPKMCGMSGTIADARKELRTVYHKKVVVVPPHKKLQRIDQKDQYFVTAEEQYQAALEETLRHHRTGQPVLIVTATIQDTQIFSRMLVRESVPHSVLNADNAYWEAEIIAAAGMRGAVTVSTGMAGRGTDIKLEPGVQALGGLAVIGVGRMENVRLERQARGRAGRQGDPGSSQFFVSLEDEIVTTMNGEKVEAYIDGSRRISPGRLKRLIDGAQKTMEEQGVSTREQSVRYDEILRRQREILYAARDRLLDKGDIDPRMMRGIIRDNLTAFVKAHPRLTPHELSRYVLDNLTYELDPAVIQIDGHGRKDQQRLLKRMEAYAARLYEQKAAGFSKADQLQAYTRQCLLNALDDGWVEEVDYLQQLQYAITTRGTAQRNPIFEYSREAYQSFEAMKATMKQNIARNFFLGDPQIGDDGKMTIIFP</sequence>
<dbReference type="GO" id="GO:0005829">
    <property type="term" value="C:cytosol"/>
    <property type="evidence" value="ECO:0007669"/>
    <property type="project" value="TreeGrafter"/>
</dbReference>
<evidence type="ECO:0000256" key="3">
    <source>
        <dbReference type="ARBA" id="ARBA00022448"/>
    </source>
</evidence>
<dbReference type="SMART" id="SM00957">
    <property type="entry name" value="SecA_DEAD"/>
    <property type="match status" value="1"/>
</dbReference>
<dbReference type="InterPro" id="IPR011116">
    <property type="entry name" value="SecA_Wing/Scaffold"/>
</dbReference>
<comment type="function">
    <text evidence="12">Part of the Sec protein translocase complex. Interacts with the SecYEG preprotein conducting channel. Has a central role in coupling the hydrolysis of ATP to the transfer of proteins into and across the cell membrane, serving as an ATP-driven molecular motor driving the stepwise translocation of polypeptide chains across the membrane.</text>
</comment>
<evidence type="ECO:0000256" key="9">
    <source>
        <dbReference type="ARBA" id="ARBA00022967"/>
    </source>
</evidence>
<comment type="catalytic activity">
    <reaction evidence="12">
        <text>ATP + H2O + cellular proteinSide 1 = ADP + phosphate + cellular proteinSide 2.</text>
        <dbReference type="EC" id="7.4.2.8"/>
    </reaction>
</comment>
<dbReference type="PANTHER" id="PTHR30612:SF0">
    <property type="entry name" value="CHLOROPLAST PROTEIN-TRANSPORTING ATPASE"/>
    <property type="match status" value="1"/>
</dbReference>
<evidence type="ECO:0000313" key="16">
    <source>
        <dbReference type="EMBL" id="MSS20163.1"/>
    </source>
</evidence>
<organism evidence="16 17">
    <name type="scientific">Pseudoramibacter porci</name>
    <dbReference type="NCBI Taxonomy" id="2606631"/>
    <lineage>
        <taxon>Bacteria</taxon>
        <taxon>Bacillati</taxon>
        <taxon>Bacillota</taxon>
        <taxon>Clostridia</taxon>
        <taxon>Eubacteriales</taxon>
        <taxon>Eubacteriaceae</taxon>
        <taxon>Pseudoramibacter</taxon>
    </lineage>
</organism>
<keyword evidence="9 12" id="KW-1278">Translocase</keyword>
<gene>
    <name evidence="12 16" type="primary">secA</name>
    <name evidence="16" type="ORF">FYJ52_07115</name>
</gene>
<dbReference type="InterPro" id="IPR011115">
    <property type="entry name" value="SecA_DEAD"/>
</dbReference>
<feature type="domain" description="Helicase C-terminal" evidence="14">
    <location>
        <begin position="394"/>
        <end position="564"/>
    </location>
</feature>
<comment type="caution">
    <text evidence="16">The sequence shown here is derived from an EMBL/GenBank/DDBJ whole genome shotgun (WGS) entry which is preliminary data.</text>
</comment>
<dbReference type="CDD" id="cd17928">
    <property type="entry name" value="DEXDc_SecA"/>
    <property type="match status" value="1"/>
</dbReference>
<dbReference type="Proteomes" id="UP000461754">
    <property type="component" value="Unassembled WGS sequence"/>
</dbReference>
<keyword evidence="8 12" id="KW-0653">Protein transport</keyword>
<evidence type="ECO:0000259" key="15">
    <source>
        <dbReference type="PROSITE" id="PS51196"/>
    </source>
</evidence>
<name>A0A7X2NGS0_9FIRM</name>
<comment type="subcellular location">
    <subcellularLocation>
        <location evidence="12">Cell membrane</location>
        <topology evidence="12">Peripheral membrane protein</topology>
        <orientation evidence="12">Cytoplasmic side</orientation>
    </subcellularLocation>
    <subcellularLocation>
        <location evidence="12">Cytoplasm</location>
    </subcellularLocation>
    <subcellularLocation>
        <location evidence="1">Membrane</location>
        <topology evidence="1">Peripheral membrane protein</topology>
    </subcellularLocation>
    <text evidence="12">Distribution is 50-50.</text>
</comment>
<keyword evidence="7 12" id="KW-0067">ATP-binding</keyword>
<dbReference type="InterPro" id="IPR014018">
    <property type="entry name" value="SecA_motor_DEAD"/>
</dbReference>
<dbReference type="GO" id="GO:0065002">
    <property type="term" value="P:intracellular protein transmembrane transport"/>
    <property type="evidence" value="ECO:0007669"/>
    <property type="project" value="UniProtKB-UniRule"/>
</dbReference>
<dbReference type="CDD" id="cd18803">
    <property type="entry name" value="SF2_C_secA"/>
    <property type="match status" value="1"/>
</dbReference>
<dbReference type="GO" id="GO:0005886">
    <property type="term" value="C:plasma membrane"/>
    <property type="evidence" value="ECO:0007669"/>
    <property type="project" value="UniProtKB-SubCell"/>
</dbReference>
<dbReference type="Pfam" id="PF21090">
    <property type="entry name" value="P-loop_SecA"/>
    <property type="match status" value="2"/>
</dbReference>
<dbReference type="SMART" id="SM00958">
    <property type="entry name" value="SecA_PP_bind"/>
    <property type="match status" value="1"/>
</dbReference>
<dbReference type="SUPFAM" id="SSF81767">
    <property type="entry name" value="Pre-protein crosslinking domain of SecA"/>
    <property type="match status" value="1"/>
</dbReference>
<dbReference type="HAMAP" id="MF_01382">
    <property type="entry name" value="SecA"/>
    <property type="match status" value="1"/>
</dbReference>
<dbReference type="NCBIfam" id="NF006630">
    <property type="entry name" value="PRK09200.1"/>
    <property type="match status" value="1"/>
</dbReference>
<comment type="subunit">
    <text evidence="12">Monomer and homodimer. Part of the essential Sec protein translocation apparatus which comprises SecA, SecYEG and auxiliary proteins SecDF. Other proteins may also be involved.</text>
</comment>
<keyword evidence="17" id="KW-1185">Reference proteome</keyword>
<dbReference type="Pfam" id="PF01043">
    <property type="entry name" value="SecA_PP_bind"/>
    <property type="match status" value="1"/>
</dbReference>
<reference evidence="16 17" key="1">
    <citation type="submission" date="2019-08" db="EMBL/GenBank/DDBJ databases">
        <title>In-depth cultivation of the pig gut microbiome towards novel bacterial diversity and tailored functional studies.</title>
        <authorList>
            <person name="Wylensek D."/>
            <person name="Hitch T.C.A."/>
            <person name="Clavel T."/>
        </authorList>
    </citation>
    <scope>NUCLEOTIDE SEQUENCE [LARGE SCALE GENOMIC DNA]</scope>
    <source>
        <strain evidence="16 17">RF-744-FAT-4</strain>
    </source>
</reference>
<dbReference type="FunFam" id="3.40.50.300:FF:000429">
    <property type="entry name" value="Preprotein translocase subunit SecA"/>
    <property type="match status" value="1"/>
</dbReference>
<evidence type="ECO:0000259" key="14">
    <source>
        <dbReference type="PROSITE" id="PS51194"/>
    </source>
</evidence>
<dbReference type="AlphaFoldDB" id="A0A7X2NGS0"/>
<evidence type="ECO:0000313" key="17">
    <source>
        <dbReference type="Proteomes" id="UP000461754"/>
    </source>
</evidence>
<dbReference type="SUPFAM" id="SSF81886">
    <property type="entry name" value="Helical scaffold and wing domains of SecA"/>
    <property type="match status" value="1"/>
</dbReference>
<feature type="binding site" evidence="12">
    <location>
        <position position="72"/>
    </location>
    <ligand>
        <name>ATP</name>
        <dbReference type="ChEBI" id="CHEBI:30616"/>
    </ligand>
</feature>
<evidence type="ECO:0000259" key="13">
    <source>
        <dbReference type="PROSITE" id="PS51192"/>
    </source>
</evidence>
<dbReference type="InterPro" id="IPR000185">
    <property type="entry name" value="SecA"/>
</dbReference>
<dbReference type="GO" id="GO:0043952">
    <property type="term" value="P:protein transport by the Sec complex"/>
    <property type="evidence" value="ECO:0007669"/>
    <property type="project" value="TreeGrafter"/>
</dbReference>
<dbReference type="PROSITE" id="PS51192">
    <property type="entry name" value="HELICASE_ATP_BIND_1"/>
    <property type="match status" value="1"/>
</dbReference>
<comment type="similarity">
    <text evidence="2 12">Belongs to the SecA family.</text>
</comment>
<dbReference type="GO" id="GO:0031522">
    <property type="term" value="C:cell envelope Sec protein transport complex"/>
    <property type="evidence" value="ECO:0007669"/>
    <property type="project" value="TreeGrafter"/>
</dbReference>
<dbReference type="InterPro" id="IPR036670">
    <property type="entry name" value="SecA_X-link_sf"/>
</dbReference>
<dbReference type="InterPro" id="IPR001650">
    <property type="entry name" value="Helicase_C-like"/>
</dbReference>
<dbReference type="GO" id="GO:0017038">
    <property type="term" value="P:protein import"/>
    <property type="evidence" value="ECO:0007669"/>
    <property type="project" value="InterPro"/>
</dbReference>
<dbReference type="SUPFAM" id="SSF52540">
    <property type="entry name" value="P-loop containing nucleoside triphosphate hydrolases"/>
    <property type="match status" value="2"/>
</dbReference>
<dbReference type="InterPro" id="IPR011130">
    <property type="entry name" value="SecA_preprotein_X-link_dom"/>
</dbReference>
<dbReference type="PANTHER" id="PTHR30612">
    <property type="entry name" value="SECA INNER MEMBRANE COMPONENT OF SEC PROTEIN SECRETION SYSTEM"/>
    <property type="match status" value="1"/>
</dbReference>
<dbReference type="InterPro" id="IPR044722">
    <property type="entry name" value="SecA_SF2_C"/>
</dbReference>